<name>A0ABU8UN46_9ACTN</name>
<sequence length="106" mass="11654">MAPRTTLEATHRPHRPETVDEPSRPSARSRVEVRIVAEDPEAARQVADALRLMFAGAEQRSYPEGPSGTGTRLHLTLDPSHTAGPLRSWLDTSRPPADQSHPDETV</sequence>
<accession>A0ABU8UN46</accession>
<evidence type="ECO:0000256" key="1">
    <source>
        <dbReference type="SAM" id="MobiDB-lite"/>
    </source>
</evidence>
<evidence type="ECO:0000313" key="2">
    <source>
        <dbReference type="EMBL" id="MEJ8670338.1"/>
    </source>
</evidence>
<dbReference type="EMBL" id="JBBKAK010000001">
    <property type="protein sequence ID" value="MEJ8670338.1"/>
    <property type="molecule type" value="Genomic_DNA"/>
</dbReference>
<keyword evidence="3" id="KW-1185">Reference proteome</keyword>
<evidence type="ECO:0000313" key="3">
    <source>
        <dbReference type="Proteomes" id="UP001376459"/>
    </source>
</evidence>
<protein>
    <submittedName>
        <fullName evidence="2">Uncharacterized protein</fullName>
    </submittedName>
</protein>
<gene>
    <name evidence="2" type="ORF">WKI71_23655</name>
</gene>
<organism evidence="2 3">
    <name type="scientific">Streptomyces machairae</name>
    <dbReference type="NCBI Taxonomy" id="3134109"/>
    <lineage>
        <taxon>Bacteria</taxon>
        <taxon>Bacillati</taxon>
        <taxon>Actinomycetota</taxon>
        <taxon>Actinomycetes</taxon>
        <taxon>Kitasatosporales</taxon>
        <taxon>Streptomycetaceae</taxon>
        <taxon>Streptomyces</taxon>
    </lineage>
</organism>
<feature type="region of interest" description="Disordered" evidence="1">
    <location>
        <begin position="1"/>
        <end position="28"/>
    </location>
</feature>
<reference evidence="2 3" key="1">
    <citation type="submission" date="2024-03" db="EMBL/GenBank/DDBJ databases">
        <title>Novel Streptomyces species of biotechnological and ecological value are a feature of Machair soil.</title>
        <authorList>
            <person name="Prole J.R."/>
            <person name="Goodfellow M."/>
            <person name="Allenby N."/>
            <person name="Ward A.C."/>
        </authorList>
    </citation>
    <scope>NUCLEOTIDE SEQUENCE [LARGE SCALE GENOMIC DNA]</scope>
    <source>
        <strain evidence="2 3">MS1.AVA.1</strain>
    </source>
</reference>
<proteinExistence type="predicted"/>
<feature type="region of interest" description="Disordered" evidence="1">
    <location>
        <begin position="60"/>
        <end position="106"/>
    </location>
</feature>
<comment type="caution">
    <text evidence="2">The sequence shown here is derived from an EMBL/GenBank/DDBJ whole genome shotgun (WGS) entry which is preliminary data.</text>
</comment>
<dbReference type="Proteomes" id="UP001376459">
    <property type="component" value="Unassembled WGS sequence"/>
</dbReference>
<feature type="compositionally biased region" description="Basic and acidic residues" evidence="1">
    <location>
        <begin position="9"/>
        <end position="28"/>
    </location>
</feature>